<feature type="compositionally biased region" description="Basic and acidic residues" evidence="1">
    <location>
        <begin position="926"/>
        <end position="941"/>
    </location>
</feature>
<feature type="region of interest" description="Disordered" evidence="1">
    <location>
        <begin position="131"/>
        <end position="197"/>
    </location>
</feature>
<evidence type="ECO:0000259" key="2">
    <source>
        <dbReference type="Pfam" id="PF24054"/>
    </source>
</evidence>
<evidence type="ECO:0000313" key="4">
    <source>
        <dbReference type="Proteomes" id="UP000557566"/>
    </source>
</evidence>
<comment type="caution">
    <text evidence="3">The sequence shown here is derived from an EMBL/GenBank/DDBJ whole genome shotgun (WGS) entry which is preliminary data.</text>
</comment>
<feature type="compositionally biased region" description="Acidic residues" evidence="1">
    <location>
        <begin position="419"/>
        <end position="451"/>
    </location>
</feature>
<feature type="compositionally biased region" description="Low complexity" evidence="1">
    <location>
        <begin position="375"/>
        <end position="392"/>
    </location>
</feature>
<dbReference type="Pfam" id="PF24054">
    <property type="entry name" value="DUF7357"/>
    <property type="match status" value="1"/>
</dbReference>
<dbReference type="OrthoDB" id="5368821at2759"/>
<feature type="compositionally biased region" description="Low complexity" evidence="1">
    <location>
        <begin position="466"/>
        <end position="516"/>
    </location>
</feature>
<feature type="compositionally biased region" description="Polar residues" evidence="1">
    <location>
        <begin position="239"/>
        <end position="249"/>
    </location>
</feature>
<protein>
    <recommendedName>
        <fullName evidence="2">DUF7357 domain-containing protein</fullName>
    </recommendedName>
</protein>
<feature type="region of interest" description="Disordered" evidence="1">
    <location>
        <begin position="589"/>
        <end position="628"/>
    </location>
</feature>
<dbReference type="AlphaFoldDB" id="A0A8H4PP68"/>
<feature type="region of interest" description="Disordered" evidence="1">
    <location>
        <begin position="901"/>
        <end position="941"/>
    </location>
</feature>
<feature type="region of interest" description="Disordered" evidence="1">
    <location>
        <begin position="361"/>
        <end position="569"/>
    </location>
</feature>
<reference evidence="3 4" key="1">
    <citation type="journal article" date="2020" name="Genome Biol. Evol.">
        <title>A new high-quality draft genome assembly of the Chinese cordyceps Ophiocordyceps sinensis.</title>
        <authorList>
            <person name="Shu R."/>
            <person name="Zhang J."/>
            <person name="Meng Q."/>
            <person name="Zhang H."/>
            <person name="Zhou G."/>
            <person name="Li M."/>
            <person name="Wu P."/>
            <person name="Zhao Y."/>
            <person name="Chen C."/>
            <person name="Qin Q."/>
        </authorList>
    </citation>
    <scope>NUCLEOTIDE SEQUENCE [LARGE SCALE GENOMIC DNA]</scope>
    <source>
        <strain evidence="3 4">IOZ07</strain>
    </source>
</reference>
<organism evidence="3 4">
    <name type="scientific">Ophiocordyceps sinensis</name>
    <dbReference type="NCBI Taxonomy" id="72228"/>
    <lineage>
        <taxon>Eukaryota</taxon>
        <taxon>Fungi</taxon>
        <taxon>Dikarya</taxon>
        <taxon>Ascomycota</taxon>
        <taxon>Pezizomycotina</taxon>
        <taxon>Sordariomycetes</taxon>
        <taxon>Hypocreomycetidae</taxon>
        <taxon>Hypocreales</taxon>
        <taxon>Ophiocordycipitaceae</taxon>
        <taxon>Ophiocordyceps</taxon>
    </lineage>
</organism>
<feature type="compositionally biased region" description="Acidic residues" evidence="1">
    <location>
        <begin position="394"/>
        <end position="411"/>
    </location>
</feature>
<feature type="compositionally biased region" description="Acidic residues" evidence="1">
    <location>
        <begin position="740"/>
        <end position="756"/>
    </location>
</feature>
<feature type="domain" description="DUF7357" evidence="2">
    <location>
        <begin position="6"/>
        <end position="140"/>
    </location>
</feature>
<feature type="compositionally biased region" description="Basic and acidic residues" evidence="1">
    <location>
        <begin position="791"/>
        <end position="809"/>
    </location>
</feature>
<dbReference type="Proteomes" id="UP000557566">
    <property type="component" value="Unassembled WGS sequence"/>
</dbReference>
<proteinExistence type="predicted"/>
<evidence type="ECO:0000256" key="1">
    <source>
        <dbReference type="SAM" id="MobiDB-lite"/>
    </source>
</evidence>
<feature type="region of interest" description="Disordered" evidence="1">
    <location>
        <begin position="714"/>
        <end position="830"/>
    </location>
</feature>
<feature type="compositionally biased region" description="Basic and acidic residues" evidence="1">
    <location>
        <begin position="145"/>
        <end position="154"/>
    </location>
</feature>
<feature type="compositionally biased region" description="Basic residues" evidence="1">
    <location>
        <begin position="537"/>
        <end position="552"/>
    </location>
</feature>
<keyword evidence="4" id="KW-1185">Reference proteome</keyword>
<name>A0A8H4PP68_9HYPO</name>
<dbReference type="EMBL" id="JAAVMX010000007">
    <property type="protein sequence ID" value="KAF4506470.1"/>
    <property type="molecule type" value="Genomic_DNA"/>
</dbReference>
<accession>A0A8H4PP68</accession>
<sequence>MSQDLIRLRVSVQRHGVPEVKLVWPCPRSHDLTVSKFLSLVNEVMPLESGEWGLEDYVVELTDGAGESYECLHFQPVPQILKNDDHVLIRCLHGEDLKRRRLSGRHQISADGRHLVDGLVFGRPWLRTPRDRPALELPPRKRARTARDYGSNHDFEDEDGHQLPEAPQPRLLPERAQQDTSSQDLFAEGSDDSDEYLDQDLDEDMDQEMDDACLDELAEELKYLRDDNLAVGHDAPTANPGNASPNRQVQGAPAPSPGGLDLRALDGIVALREAFPRMPAVAIEVELLRQQKDLRKAYDALCGSHEPTLCFEEMMEKVVIRLLVAGEAPPWGNPDDNAMRQRSSTARPMIQVVESINVSGDAAAATPSPVLQQATSSSTTDEGTNGDTDNTEYTAEDIDTSDGTSSDDADSSGELASSSDDDDGGSDDDDGGSDDSGSDSDSESDSSDDDLGAPVGRGSSDDEESSSGFSSDSSGSDGSESDSYSSDDGTGASTGGQAAQNTPQAAQIAPQAAQITPHEGGHGHVEASNVPSGAPPRRTKTQKRNARRRRSLARIQADQSQDSDAKREEARAALEVRKLQLLRAVGERAGLAENSQNAQAAQDDGDGDAGQKDGDAPSTEPVRQRLRVDLGAGRRLVFGSLGLKAPKTQADEEKIKQRLMKDVRPLLNMRLTEGDKAGDGPSVAAGRDIENWRQMVTYRGVECSSQGIVLTEPPFPFEQRWDPQQRGGAGQKRKRTSQEFFDDYEGDDDSGLYMEEDMGRRKRIKSLTSDPFGLDVTGDKKAPGKALSSETGDKKAPGKRLSSETEGRSTKTAQADDVPPLPADLGSLADMEAGGAKEGMVITWKQIAMSKATRWQPTVVQQTGTVLAGSNEKEVYVALAMRDRQDRSKRYDEDGKRIYDKFEMPEADSDDGEDNGERTVSWVEMMEPKIVRGPDEKMDGI</sequence>
<dbReference type="InterPro" id="IPR055781">
    <property type="entry name" value="DUF7357"/>
</dbReference>
<feature type="region of interest" description="Disordered" evidence="1">
    <location>
        <begin position="232"/>
        <end position="258"/>
    </location>
</feature>
<gene>
    <name evidence="3" type="ORF">G6O67_006552</name>
</gene>
<evidence type="ECO:0000313" key="3">
    <source>
        <dbReference type="EMBL" id="KAF4506470.1"/>
    </source>
</evidence>
<feature type="compositionally biased region" description="Acidic residues" evidence="1">
    <location>
        <begin position="905"/>
        <end position="914"/>
    </location>
</feature>